<organism evidence="5 6">
    <name type="scientific">Branchiostoma floridae</name>
    <name type="common">Florida lancelet</name>
    <name type="synonym">Amphioxus</name>
    <dbReference type="NCBI Taxonomy" id="7739"/>
    <lineage>
        <taxon>Eukaryota</taxon>
        <taxon>Metazoa</taxon>
        <taxon>Chordata</taxon>
        <taxon>Cephalochordata</taxon>
        <taxon>Leptocardii</taxon>
        <taxon>Amphioxiformes</taxon>
        <taxon>Branchiostomatidae</taxon>
        <taxon>Branchiostoma</taxon>
    </lineage>
</organism>
<evidence type="ECO:0000256" key="2">
    <source>
        <dbReference type="ARBA" id="ARBA00022900"/>
    </source>
</evidence>
<dbReference type="Gene3D" id="3.30.60.30">
    <property type="match status" value="3"/>
</dbReference>
<keyword evidence="3" id="KW-1015">Disulfide bond</keyword>
<evidence type="ECO:0000259" key="4">
    <source>
        <dbReference type="PROSITE" id="PS51465"/>
    </source>
</evidence>
<dbReference type="InterPro" id="IPR050653">
    <property type="entry name" value="Prot_Inhib_GrowthFact_Antg"/>
</dbReference>
<dbReference type="KEGG" id="bfo:118430540"/>
<evidence type="ECO:0000256" key="3">
    <source>
        <dbReference type="ARBA" id="ARBA00023157"/>
    </source>
</evidence>
<dbReference type="GO" id="GO:0030154">
    <property type="term" value="P:cell differentiation"/>
    <property type="evidence" value="ECO:0000318"/>
    <property type="project" value="GO_Central"/>
</dbReference>
<dbReference type="SMART" id="SM00280">
    <property type="entry name" value="KAZAL"/>
    <property type="match status" value="3"/>
</dbReference>
<dbReference type="OrthoDB" id="88467at2759"/>
<dbReference type="GeneID" id="118430540"/>
<name>A0A9J7NC61_BRAFL</name>
<sequence>MLKVDGEPWYVVYVNVTSPSVIDLLLHNYWQQYPGDADYVTIQSTPLAHYEAFMASTLDIKDNEVLTQFQGGIHSGELYMLDLHVKDSDVSLGKLFEEYVKQLELTAEQRGDDPTKRTFMHPFKVVGSTRVIILSSSASNAAVDRGLYSLPTFQAYGDAIEVDAISVVPFSEYEHEIEYQADHIAAPCPLVESSRPRTAGSRSARTSICRYGGVRNPLTGKCFCADICSQDVDPVCGSDGVEYDNLCQLKVAACRQQKTIDALGQPPCGGMMYSGFLYRLEVTVQPTADRSTLHIGRNIRDSFQQTLRDPMDQMLYMMKVNGEQVFHVYLNVSLPTVLDQLTANFRNRYPGDAEQVTFVPTTLVDYRMFLALTVGLSEYRNFPSFGGVHDGELYFVDIYPRDTYEQGVKLDRLLEKWGEDWDLTDDARANPASSNFMMPYKVLGSTRTFLLVSWPGNEAVDRNLYQLPMISEFGDAVEVKVKSIVPFDEYERQLLNGLPSPVPGMVVRDRVATSSCRYGGLMDPLTGRCRCNIVCTRERIPVCGSNGREYPNACMLRADSCEQQQTIDKVGSPPCGPENSVMYSGYLYQLNVTVQVTPSTSVMEYGKQLRSSFSDTLQEPEEEILYMLMVNGEPTFLIFVNVSVPTTLDLMMHNYLMTYPEDAETVTMTTTPLSSYEAFLATTVLVQEKKTLKQFGGIRSGDLYLVDMHIRDTNLNMDRIHSVIADDAKALASNRPYPESSSLLHPFKVVGSLRDMILMSAPSNEFIDTHLNRLPRLKQFGDSLEVTVRSVSLFDDIEEQIIERNGAAASISASTAYGEHQVSGYNNNGGRCRYGGTRDRSGQCKCSEVCIVDSVAVCGSDGKEYPNQCALEVQACKQQRAIDVIGSPPCGDIQYSGFLYLLEISVVPTAEYDEGVVHIGQTLQYSFSETLKNPRDSVIHMLKVDAEPKYLIYVNVSSPDMVSTLLYNYWRTQPELAARLTVHTTPLAHYHAFLATTGGVDDMDVLKTFGGKQSEWMFHIDIHAKDSGVPMKELVSKWVEDAEFLAETRDPSTADYFQPFKVVGSTRMVVLFSSERNEAVDRFLYQLPLMQPYGDAIEVKVHSVATFTEYEKQLLIQY</sequence>
<dbReference type="CDD" id="cd00104">
    <property type="entry name" value="KAZAL_FS"/>
    <property type="match status" value="3"/>
</dbReference>
<keyword evidence="1" id="KW-0646">Protease inhibitor</keyword>
<dbReference type="Pfam" id="PF07648">
    <property type="entry name" value="Kazal_2"/>
    <property type="match status" value="3"/>
</dbReference>
<keyword evidence="2" id="KW-0722">Serine protease inhibitor</keyword>
<dbReference type="PROSITE" id="PS51465">
    <property type="entry name" value="KAZAL_2"/>
    <property type="match status" value="3"/>
</dbReference>
<proteinExistence type="predicted"/>
<dbReference type="AlphaFoldDB" id="A0A9J7NC61"/>
<feature type="domain" description="Kazal-like" evidence="4">
    <location>
        <begin position="845"/>
        <end position="892"/>
    </location>
</feature>
<reference evidence="5" key="1">
    <citation type="journal article" date="2020" name="Nat. Ecol. Evol.">
        <title>Deeply conserved synteny resolves early events in vertebrate evolution.</title>
        <authorList>
            <person name="Simakov O."/>
            <person name="Marletaz F."/>
            <person name="Yue J.X."/>
            <person name="O'Connell B."/>
            <person name="Jenkins J."/>
            <person name="Brandt A."/>
            <person name="Calef R."/>
            <person name="Tung C.H."/>
            <person name="Huang T.K."/>
            <person name="Schmutz J."/>
            <person name="Satoh N."/>
            <person name="Yu J.K."/>
            <person name="Putnam N.H."/>
            <person name="Green R.E."/>
            <person name="Rokhsar D.S."/>
        </authorList>
    </citation>
    <scope>NUCLEOTIDE SEQUENCE [LARGE SCALE GENOMIC DNA]</scope>
    <source>
        <strain evidence="5">S238N-H82</strain>
    </source>
</reference>
<protein>
    <submittedName>
        <fullName evidence="6">Uncharacterized protein LOC118430540</fullName>
    </submittedName>
</protein>
<keyword evidence="5" id="KW-1185">Reference proteome</keyword>
<dbReference type="PANTHER" id="PTHR10913">
    <property type="entry name" value="FOLLISTATIN-RELATED"/>
    <property type="match status" value="1"/>
</dbReference>
<dbReference type="SUPFAM" id="SSF100895">
    <property type="entry name" value="Kazal-type serine protease inhibitors"/>
    <property type="match status" value="3"/>
</dbReference>
<evidence type="ECO:0000313" key="5">
    <source>
        <dbReference type="Proteomes" id="UP000001554"/>
    </source>
</evidence>
<evidence type="ECO:0000256" key="1">
    <source>
        <dbReference type="ARBA" id="ARBA00022690"/>
    </source>
</evidence>
<dbReference type="Proteomes" id="UP000001554">
    <property type="component" value="Chromosome 14"/>
</dbReference>
<accession>A0A9J7NC61</accession>
<gene>
    <name evidence="6" type="primary">LOC118430540</name>
</gene>
<reference evidence="6" key="2">
    <citation type="submission" date="2025-08" db="UniProtKB">
        <authorList>
            <consortium name="RefSeq"/>
        </authorList>
    </citation>
    <scope>IDENTIFICATION</scope>
    <source>
        <strain evidence="6">S238N-H82</strain>
        <tissue evidence="6">Testes</tissue>
    </source>
</reference>
<feature type="domain" description="Kazal-like" evidence="4">
    <location>
        <begin position="530"/>
        <end position="577"/>
    </location>
</feature>
<evidence type="ECO:0000313" key="6">
    <source>
        <dbReference type="RefSeq" id="XP_035697366.1"/>
    </source>
</evidence>
<dbReference type="RefSeq" id="XP_035697366.1">
    <property type="nucleotide sequence ID" value="XM_035841473.1"/>
</dbReference>
<feature type="domain" description="Kazal-like" evidence="4">
    <location>
        <begin position="223"/>
        <end position="270"/>
    </location>
</feature>
<dbReference type="GO" id="GO:0005576">
    <property type="term" value="C:extracellular region"/>
    <property type="evidence" value="ECO:0000318"/>
    <property type="project" value="GO_Central"/>
</dbReference>
<dbReference type="PANTHER" id="PTHR10913:SF45">
    <property type="entry name" value="FOLLISTATIN, ISOFORM A-RELATED"/>
    <property type="match status" value="1"/>
</dbReference>
<dbReference type="InterPro" id="IPR036058">
    <property type="entry name" value="Kazal_dom_sf"/>
</dbReference>
<dbReference type="InterPro" id="IPR002350">
    <property type="entry name" value="Kazal_dom"/>
</dbReference>